<gene>
    <name evidence="2" type="primary">yjiM</name>
    <name evidence="2" type="ORF">DPRO_3213</name>
</gene>
<dbReference type="Pfam" id="PF06050">
    <property type="entry name" value="HGD-D"/>
    <property type="match status" value="1"/>
</dbReference>
<accession>A0A2C8FDI8</accession>
<dbReference type="Gene3D" id="3.40.50.11900">
    <property type="match status" value="1"/>
</dbReference>
<dbReference type="EC" id="4.-.-.-" evidence="2"/>
<evidence type="ECO:0000256" key="1">
    <source>
        <dbReference type="ARBA" id="ARBA00005806"/>
    </source>
</evidence>
<name>A0A2C8FDI8_9BACT</name>
<dbReference type="RefSeq" id="WP_097012896.1">
    <property type="nucleotide sequence ID" value="NZ_LT907975.1"/>
</dbReference>
<evidence type="ECO:0000313" key="2">
    <source>
        <dbReference type="EMBL" id="SOB60125.1"/>
    </source>
</evidence>
<dbReference type="InterPro" id="IPR047678">
    <property type="entry name" value="YjiM-like"/>
</dbReference>
<keyword evidence="2" id="KW-0456">Lyase</keyword>
<dbReference type="NCBIfam" id="NF040772">
    <property type="entry name" value="double_cubane"/>
    <property type="match status" value="1"/>
</dbReference>
<proteinExistence type="inferred from homology"/>
<dbReference type="Gene3D" id="3.40.50.11890">
    <property type="match status" value="1"/>
</dbReference>
<keyword evidence="3" id="KW-1185">Reference proteome</keyword>
<organism evidence="2 3">
    <name type="scientific">Pseudodesulfovibrio profundus</name>
    <dbReference type="NCBI Taxonomy" id="57320"/>
    <lineage>
        <taxon>Bacteria</taxon>
        <taxon>Pseudomonadati</taxon>
        <taxon>Thermodesulfobacteriota</taxon>
        <taxon>Desulfovibrionia</taxon>
        <taxon>Desulfovibrionales</taxon>
        <taxon>Desulfovibrionaceae</taxon>
    </lineage>
</organism>
<dbReference type="OrthoDB" id="9810278at2"/>
<evidence type="ECO:0000313" key="3">
    <source>
        <dbReference type="Proteomes" id="UP000219215"/>
    </source>
</evidence>
<dbReference type="GO" id="GO:0016829">
    <property type="term" value="F:lyase activity"/>
    <property type="evidence" value="ECO:0007669"/>
    <property type="project" value="UniProtKB-KW"/>
</dbReference>
<protein>
    <submittedName>
        <fullName evidence="2">Putative dehydratase subunit YjiM</fullName>
        <ecNumber evidence="2">4.-.-.-</ecNumber>
    </submittedName>
</protein>
<dbReference type="PANTHER" id="PTHR30548:SF6">
    <property type="entry name" value="DEHYDRATASE SUBUNIT YJIM-RELATED"/>
    <property type="match status" value="1"/>
</dbReference>
<dbReference type="Proteomes" id="UP000219215">
    <property type="component" value="Chromosome DPRO"/>
</dbReference>
<dbReference type="AlphaFoldDB" id="A0A2C8FDI8"/>
<dbReference type="InterPro" id="IPR010327">
    <property type="entry name" value="FldB/FldC_alpha/beta"/>
</dbReference>
<dbReference type="EMBL" id="LT907975">
    <property type="protein sequence ID" value="SOB60125.1"/>
    <property type="molecule type" value="Genomic_DNA"/>
</dbReference>
<dbReference type="Gene3D" id="1.20.1270.370">
    <property type="match status" value="1"/>
</dbReference>
<comment type="similarity">
    <text evidence="1">Belongs to the FldB/FldC dehydratase alpha/beta subunit family.</text>
</comment>
<sequence>MNIKHFINFSELSIADLDAWREDGGTVAGVYCIYAPTEVIRAANVAPISLCGKKQDPIKEAERELPPSLCPLIKSSYGYAINGTCPFFSASDVLIAETTCDGKKKMYELMGRLKPLHLMQLPHTQTGEAALQYWLHGLHELAAFLTSYSGTEVTDEALAREIAEQNAIRSELARVAQSAADDRSPLTAGDLLAIQESKSFSVYPHKYLAALTELRRDLEAHLAQPNLPAKSNPRILLTGCPSGKGSDKLINIIDELGGRVVCMENCTGLKGMTLPVDETGDPWEALARRYLSIPCSCMSPNANRLTSLQEMAEAYRVDAIIDLTWLGCHTYNAESTTVKRFVEGELGLPFLRVETDYSTSDTEQLRTRVEAFIEIL</sequence>
<dbReference type="KEGG" id="pprf:DPRO_3213"/>
<dbReference type="PANTHER" id="PTHR30548">
    <property type="entry name" value="2-HYDROXYGLUTARYL-COA DEHYDRATASE, D-COMPONENT-RELATED"/>
    <property type="match status" value="1"/>
</dbReference>
<reference evidence="3" key="1">
    <citation type="submission" date="2017-09" db="EMBL/GenBank/DDBJ databases">
        <authorList>
            <person name="Regsiter A."/>
            <person name="William W."/>
        </authorList>
    </citation>
    <scope>NUCLEOTIDE SEQUENCE [LARGE SCALE GENOMIC DNA]</scope>
    <source>
        <strain evidence="3">500-1</strain>
    </source>
</reference>